<feature type="compositionally biased region" description="Acidic residues" evidence="21">
    <location>
        <begin position="271"/>
        <end position="281"/>
    </location>
</feature>
<keyword evidence="12" id="KW-0445">Lipid transport</keyword>
<feature type="transmembrane region" description="Helical" evidence="20">
    <location>
        <begin position="566"/>
        <end position="589"/>
    </location>
</feature>
<keyword evidence="10 20" id="KW-1278">Translocase</keyword>
<evidence type="ECO:0000256" key="16">
    <source>
        <dbReference type="ARBA" id="ARBA00050913"/>
    </source>
</evidence>
<dbReference type="InterPro" id="IPR008250">
    <property type="entry name" value="ATPase_P-typ_transduc_dom_A_sf"/>
</dbReference>
<dbReference type="OrthoDB" id="377733at2759"/>
<dbReference type="SFLD" id="SFLDF00027">
    <property type="entry name" value="p-type_atpase"/>
    <property type="match status" value="1"/>
</dbReference>
<dbReference type="InterPro" id="IPR036412">
    <property type="entry name" value="HAD-like_sf"/>
</dbReference>
<feature type="compositionally biased region" description="Basic and acidic residues" evidence="21">
    <location>
        <begin position="1485"/>
        <end position="1511"/>
    </location>
</feature>
<dbReference type="InterPro" id="IPR023298">
    <property type="entry name" value="ATPase_P-typ_TM_dom_sf"/>
</dbReference>
<evidence type="ECO:0000256" key="9">
    <source>
        <dbReference type="ARBA" id="ARBA00022842"/>
    </source>
</evidence>
<feature type="binding site" evidence="18">
    <location>
        <position position="639"/>
    </location>
    <ligand>
        <name>ATP</name>
        <dbReference type="ChEBI" id="CHEBI:30616"/>
    </ligand>
</feature>
<evidence type="ECO:0000256" key="2">
    <source>
        <dbReference type="ARBA" id="ARBA00004127"/>
    </source>
</evidence>
<feature type="binding site" evidence="18">
    <location>
        <position position="1084"/>
    </location>
    <ligand>
        <name>ATP</name>
        <dbReference type="ChEBI" id="CHEBI:30616"/>
    </ligand>
</feature>
<accession>A0A4U0TZW5</accession>
<dbReference type="Gene3D" id="3.40.1110.10">
    <property type="entry name" value="Calcium-transporting ATPase, cytoplasmic domain N"/>
    <property type="match status" value="1"/>
</dbReference>
<dbReference type="SUPFAM" id="SSF81660">
    <property type="entry name" value="Metal cation-transporting ATPase, ATP-binding domain N"/>
    <property type="match status" value="1"/>
</dbReference>
<feature type="compositionally biased region" description="Polar residues" evidence="21">
    <location>
        <begin position="1429"/>
        <end position="1445"/>
    </location>
</feature>
<keyword evidence="25" id="KW-1185">Reference proteome</keyword>
<evidence type="ECO:0000256" key="5">
    <source>
        <dbReference type="ARBA" id="ARBA00022692"/>
    </source>
</evidence>
<evidence type="ECO:0000256" key="10">
    <source>
        <dbReference type="ARBA" id="ARBA00022967"/>
    </source>
</evidence>
<evidence type="ECO:0000256" key="20">
    <source>
        <dbReference type="RuleBase" id="RU362033"/>
    </source>
</evidence>
<reference evidence="24 25" key="1">
    <citation type="submission" date="2017-03" db="EMBL/GenBank/DDBJ databases">
        <title>Genomes of endolithic fungi from Antarctica.</title>
        <authorList>
            <person name="Coleine C."/>
            <person name="Masonjones S."/>
            <person name="Stajich J.E."/>
        </authorList>
    </citation>
    <scope>NUCLEOTIDE SEQUENCE [LARGE SCALE GENOMIC DNA]</scope>
    <source>
        <strain evidence="24 25">CCFEE 6315</strain>
    </source>
</reference>
<dbReference type="GO" id="GO:0016887">
    <property type="term" value="F:ATP hydrolysis activity"/>
    <property type="evidence" value="ECO:0007669"/>
    <property type="project" value="InterPro"/>
</dbReference>
<dbReference type="GO" id="GO:0012505">
    <property type="term" value="C:endomembrane system"/>
    <property type="evidence" value="ECO:0007669"/>
    <property type="project" value="UniProtKB-SubCell"/>
</dbReference>
<dbReference type="GO" id="GO:0140333">
    <property type="term" value="F:glycerophospholipid flippase activity"/>
    <property type="evidence" value="ECO:0007669"/>
    <property type="project" value="UniProtKB-ARBA"/>
</dbReference>
<evidence type="ECO:0000313" key="24">
    <source>
        <dbReference type="EMBL" id="TKA27596.1"/>
    </source>
</evidence>
<evidence type="ECO:0000256" key="8">
    <source>
        <dbReference type="ARBA" id="ARBA00022840"/>
    </source>
</evidence>
<feature type="region of interest" description="Disordered" evidence="21">
    <location>
        <begin position="1382"/>
        <end position="1547"/>
    </location>
</feature>
<feature type="transmembrane region" description="Helical" evidence="20">
    <location>
        <begin position="1139"/>
        <end position="1158"/>
    </location>
</feature>
<dbReference type="GO" id="GO:1990531">
    <property type="term" value="C:phospholipid-translocating ATPase complex"/>
    <property type="evidence" value="ECO:0007669"/>
    <property type="project" value="UniProtKB-ARBA"/>
</dbReference>
<feature type="transmembrane region" description="Helical" evidence="20">
    <location>
        <begin position="1262"/>
        <end position="1280"/>
    </location>
</feature>
<feature type="binding site" evidence="18">
    <location>
        <position position="812"/>
    </location>
    <ligand>
        <name>ATP</name>
        <dbReference type="ChEBI" id="CHEBI:30616"/>
    </ligand>
</feature>
<dbReference type="PANTHER" id="PTHR24092">
    <property type="entry name" value="PROBABLE PHOSPHOLIPID-TRANSPORTING ATPASE"/>
    <property type="match status" value="1"/>
</dbReference>
<evidence type="ECO:0000256" key="3">
    <source>
        <dbReference type="ARBA" id="ARBA00008109"/>
    </source>
</evidence>
<comment type="catalytic activity">
    <reaction evidence="15">
        <text>a 1,2-diacyl-sn-glycero-3-phosphoethanolamine(out) + ATP + H2O = a 1,2-diacyl-sn-glycero-3-phosphoethanolamine(in) + ADP + phosphate + H(+)</text>
        <dbReference type="Rhea" id="RHEA:66132"/>
        <dbReference type="ChEBI" id="CHEBI:15377"/>
        <dbReference type="ChEBI" id="CHEBI:15378"/>
        <dbReference type="ChEBI" id="CHEBI:30616"/>
        <dbReference type="ChEBI" id="CHEBI:43474"/>
        <dbReference type="ChEBI" id="CHEBI:64612"/>
        <dbReference type="ChEBI" id="CHEBI:456216"/>
    </reaction>
    <physiologicalReaction direction="left-to-right" evidence="15">
        <dbReference type="Rhea" id="RHEA:66133"/>
    </physiologicalReaction>
</comment>
<feature type="binding site" evidence="18">
    <location>
        <position position="870"/>
    </location>
    <ligand>
        <name>ATP</name>
        <dbReference type="ChEBI" id="CHEBI:30616"/>
    </ligand>
</feature>
<dbReference type="SFLD" id="SFLDS00003">
    <property type="entry name" value="Haloacid_Dehalogenase"/>
    <property type="match status" value="1"/>
</dbReference>
<dbReference type="InterPro" id="IPR006539">
    <property type="entry name" value="P-type_ATPase_IV"/>
</dbReference>
<dbReference type="GO" id="GO:0140351">
    <property type="term" value="F:glycosylceramide flippase activity"/>
    <property type="evidence" value="ECO:0007669"/>
    <property type="project" value="UniProtKB-ARBA"/>
</dbReference>
<evidence type="ECO:0000256" key="18">
    <source>
        <dbReference type="PIRSR" id="PIRSR606539-2"/>
    </source>
</evidence>
<dbReference type="Pfam" id="PF16212">
    <property type="entry name" value="PhoLip_ATPase_C"/>
    <property type="match status" value="1"/>
</dbReference>
<dbReference type="InterPro" id="IPR001757">
    <property type="entry name" value="P_typ_ATPase"/>
</dbReference>
<dbReference type="InterPro" id="IPR044492">
    <property type="entry name" value="P_typ_ATPase_HD_dom"/>
</dbReference>
<dbReference type="GO" id="GO:0000287">
    <property type="term" value="F:magnesium ion binding"/>
    <property type="evidence" value="ECO:0007669"/>
    <property type="project" value="UniProtKB-UniRule"/>
</dbReference>
<evidence type="ECO:0000256" key="21">
    <source>
        <dbReference type="SAM" id="MobiDB-lite"/>
    </source>
</evidence>
<feature type="binding site" evidence="18">
    <location>
        <position position="771"/>
    </location>
    <ligand>
        <name>ATP</name>
        <dbReference type="ChEBI" id="CHEBI:30616"/>
    </ligand>
</feature>
<dbReference type="GO" id="GO:0005886">
    <property type="term" value="C:plasma membrane"/>
    <property type="evidence" value="ECO:0007669"/>
    <property type="project" value="TreeGrafter"/>
</dbReference>
<feature type="compositionally biased region" description="Low complexity" evidence="21">
    <location>
        <begin position="1386"/>
        <end position="1399"/>
    </location>
</feature>
<dbReference type="GO" id="GO:0005524">
    <property type="term" value="F:ATP binding"/>
    <property type="evidence" value="ECO:0007669"/>
    <property type="project" value="UniProtKB-UniRule"/>
</dbReference>
<feature type="region of interest" description="Disordered" evidence="21">
    <location>
        <begin position="232"/>
        <end position="297"/>
    </location>
</feature>
<evidence type="ECO:0000256" key="14">
    <source>
        <dbReference type="ARBA" id="ARBA00034036"/>
    </source>
</evidence>
<keyword evidence="9 19" id="KW-0460">Magnesium</keyword>
<feature type="active site" description="4-aspartylphosphate intermediate" evidence="17">
    <location>
        <position position="637"/>
    </location>
</feature>
<feature type="binding site" evidence="19">
    <location>
        <position position="639"/>
    </location>
    <ligand>
        <name>Mg(2+)</name>
        <dbReference type="ChEBI" id="CHEBI:18420"/>
    </ligand>
</feature>
<dbReference type="InterPro" id="IPR032630">
    <property type="entry name" value="P_typ_ATPase_c"/>
</dbReference>
<feature type="binding site" evidence="18">
    <location>
        <position position="950"/>
    </location>
    <ligand>
        <name>ATP</name>
        <dbReference type="ChEBI" id="CHEBI:30616"/>
    </ligand>
</feature>
<feature type="binding site" evidence="18">
    <location>
        <position position="638"/>
    </location>
    <ligand>
        <name>ATP</name>
        <dbReference type="ChEBI" id="CHEBI:30616"/>
    </ligand>
</feature>
<feature type="compositionally biased region" description="Basic and acidic residues" evidence="21">
    <location>
        <begin position="1530"/>
        <end position="1547"/>
    </location>
</feature>
<dbReference type="Gene3D" id="2.70.150.10">
    <property type="entry name" value="Calcium-transporting ATPase, cytoplasmic transduction domain A"/>
    <property type="match status" value="1"/>
</dbReference>
<dbReference type="SUPFAM" id="SSF81665">
    <property type="entry name" value="Calcium ATPase, transmembrane domain M"/>
    <property type="match status" value="1"/>
</dbReference>
<feature type="binding site" evidence="19">
    <location>
        <position position="1081"/>
    </location>
    <ligand>
        <name>Mg(2+)</name>
        <dbReference type="ChEBI" id="CHEBI:18420"/>
    </ligand>
</feature>
<dbReference type="Pfam" id="PF13246">
    <property type="entry name" value="Cation_ATPase"/>
    <property type="match status" value="1"/>
</dbReference>
<feature type="transmembrane region" description="Helical" evidence="20">
    <location>
        <begin position="156"/>
        <end position="173"/>
    </location>
</feature>
<feature type="transmembrane region" description="Helical" evidence="20">
    <location>
        <begin position="132"/>
        <end position="150"/>
    </location>
</feature>
<feature type="compositionally biased region" description="Basic residues" evidence="21">
    <location>
        <begin position="27"/>
        <end position="45"/>
    </location>
</feature>
<proteinExistence type="inferred from homology"/>
<dbReference type="InterPro" id="IPR023299">
    <property type="entry name" value="ATPase_P-typ_cyto_dom_N"/>
</dbReference>
<evidence type="ECO:0000259" key="23">
    <source>
        <dbReference type="Pfam" id="PF16212"/>
    </source>
</evidence>
<feature type="domain" description="P-type ATPase C-terminal" evidence="23">
    <location>
        <begin position="1107"/>
        <end position="1356"/>
    </location>
</feature>
<feature type="transmembrane region" description="Helical" evidence="20">
    <location>
        <begin position="1221"/>
        <end position="1242"/>
    </location>
</feature>
<dbReference type="Gene3D" id="3.40.50.1000">
    <property type="entry name" value="HAD superfamily/HAD-like"/>
    <property type="match status" value="1"/>
</dbReference>
<dbReference type="GO" id="GO:0015247">
    <property type="term" value="F:aminophospholipid flippase activity"/>
    <property type="evidence" value="ECO:0007669"/>
    <property type="project" value="UniProtKB-ARBA"/>
</dbReference>
<dbReference type="EMBL" id="NAJL01000022">
    <property type="protein sequence ID" value="TKA27596.1"/>
    <property type="molecule type" value="Genomic_DNA"/>
</dbReference>
<dbReference type="FunFam" id="3.40.50.1000:FF:000108">
    <property type="entry name" value="Phospholipid-transporting ATPase"/>
    <property type="match status" value="1"/>
</dbReference>
<feature type="transmembrane region" description="Helical" evidence="20">
    <location>
        <begin position="1170"/>
        <end position="1191"/>
    </location>
</feature>
<feature type="region of interest" description="Disordered" evidence="21">
    <location>
        <begin position="1"/>
        <end position="103"/>
    </location>
</feature>
<feature type="binding site" evidence="18">
    <location>
        <position position="1055"/>
    </location>
    <ligand>
        <name>ATP</name>
        <dbReference type="ChEBI" id="CHEBI:30616"/>
    </ligand>
</feature>
<name>A0A4U0TZW5_9PEZI</name>
<evidence type="ECO:0000256" key="7">
    <source>
        <dbReference type="ARBA" id="ARBA00022741"/>
    </source>
</evidence>
<dbReference type="PROSITE" id="PS00154">
    <property type="entry name" value="ATPASE_E1_E2"/>
    <property type="match status" value="1"/>
</dbReference>
<dbReference type="InterPro" id="IPR032631">
    <property type="entry name" value="P-type_ATPase_N"/>
</dbReference>
<protein>
    <recommendedName>
        <fullName evidence="20">Phospholipid-transporting ATPase</fullName>
        <ecNumber evidence="20">7.6.2.1</ecNumber>
    </recommendedName>
</protein>
<dbReference type="NCBIfam" id="TIGR01494">
    <property type="entry name" value="ATPase_P-type"/>
    <property type="match status" value="1"/>
</dbReference>
<feature type="binding site" evidence="18">
    <location>
        <position position="835"/>
    </location>
    <ligand>
        <name>ATP</name>
        <dbReference type="ChEBI" id="CHEBI:30616"/>
    </ligand>
</feature>
<feature type="transmembrane region" description="Helical" evidence="20">
    <location>
        <begin position="1327"/>
        <end position="1346"/>
    </location>
</feature>
<feature type="binding site" evidence="18">
    <location>
        <position position="952"/>
    </location>
    <ligand>
        <name>ATP</name>
        <dbReference type="ChEBI" id="CHEBI:30616"/>
    </ligand>
</feature>
<feature type="transmembrane region" description="Helical" evidence="20">
    <location>
        <begin position="523"/>
        <end position="546"/>
    </location>
</feature>
<evidence type="ECO:0000256" key="4">
    <source>
        <dbReference type="ARBA" id="ARBA00022448"/>
    </source>
</evidence>
<comment type="subcellular location">
    <subcellularLocation>
        <location evidence="2">Endomembrane system</location>
        <topology evidence="2">Multi-pass membrane protein</topology>
    </subcellularLocation>
    <subcellularLocation>
        <location evidence="20">Membrane</location>
        <topology evidence="20">Multi-pass membrane protein</topology>
    </subcellularLocation>
</comment>
<comment type="catalytic activity">
    <reaction evidence="14 20">
        <text>ATP + H2O + phospholipidSide 1 = ADP + phosphate + phospholipidSide 2.</text>
        <dbReference type="EC" id="7.6.2.1"/>
    </reaction>
</comment>
<keyword evidence="6 19" id="KW-0479">Metal-binding</keyword>
<sequence>MALSPYTEAGDTSKPVKRIRWATQRVTGRKASQKRKSLFARHGSKRTADDKKRESDGTEPDLQKPDAESGDGEQEEESSGRSIYVNIPLPDSARDNEGRPKQHYRRNKIRTAKYTPISFVPKNLWLQFHNVANIYFLFIVILCFFSIFGAENPGLNAVPLIVIVVVTAIKDAIEDWRRTVLDNQLNNAAVHRLVDWNNVNCSEERINPWRKFKKANTRIILAVWQQWKNFREKKQKKPESGKGYTERALDQNPAEEDAVQRRMSALTQQLDAEEMGEDANGDVELTPVPSPRKLSTANGEGIQELENDAPGPIDAQQRLEVPRSAAKQGKPAAAPQYKRFYGSLIDPTMDIPEKARFKRDYWKNVRVGDFVRLYNQEEIPADVIVLSTSDPDGACYVETKNLDGETNLKVRNALHSGVKVKRARDCERTAFTLESEPPHANLYAYSGVVRWSQHDMKHPEQEPKEMAEPVGINNMLLRGCTLRNTQWIVGIVAFTGQDTKIMLNSGITPSKRAKISKDLNWNVIYNFIILFIMCLVAAVVEGWTWGRGNESLDFFEFGSYGSSPGLNGFITFWAAIILFQNLVPISLYISLEIIRTAQAFFIYSDTYMYYEKLDYPCTPKSWNISDDLGQIEYVFSDKTGTLTQNVMEFKKCTINGQPYGEAYTEALAGMQKRQGINVEEEGARARAQIEQDRHIMLQNLRQIHDNPYLVDDELTFVAPHYVADLAGESGKEQKAACEQFMLVLALCHTVITERHPGDPPRIEFKAQSPDEAALVATARDCGFTVMGRSNDGIIINCLGEEREYTVLNTLEFNSARKRMSAIMRMPDGKIMLYCKGADSVIYSRLKKGDQPELRRQTAEHLEMFAREGLRTLCIAQRELGEEEYMRWNAEHDIAAAAVQDREDKLDIVSDAIERDLTLLGGTAIEDRLQDGVPDAIQLLAQAGIKLWVLTGDKVETAINIGFSCNLLDNEMDLILLKVEDESLGAAEAELDKQLAVFGKSGSDAELKAAKKNHEPPAPTHALVIDGDTLKLVLDDRLKQKFLLLCKECRSVLCCRVSPSQKAAVVQMVKHGLDVMTLSIGDGANDVAMIQEADVGVGIAGEEGRAAVMSSDYAIGQFRFLTRLMLVHGRWDYRRLAETIANFFYKNIVWTFCLFWYQIYTNMDCSYVFDYTYILLYNLAFSSLPVIFMGILDQDVDDKVSLAVPQLYRRGIERLEWTQLKFWTYMVDGLYQSIICFFFTYLVFMPATFNTESGQSVGDYKRMGVYIGHPAIFVVNFYILMNTYRWDWFMVLITAISILLVWFWTGVYTAFTASFTFYEAAPQVYDQLSFWCTFLLTIVACLAPRFASKAFQKIYMPYDIDIVREQIRMGEFDYLKQANSASTSKPADAATAESSSSSDLSKPDNPQKQASHAKVMSEDMRPIYPPSVAPTATTHNARSQNGSDGTDYTGHRSSLDRQYPPPYNSSAAPANPRFNVEDIDPPTRPSMDRPRPSFDRVRSSMDRTRPSIEASRDFTSAAYLARVESSQSRGEQGRESSRTRDVSKDLRS</sequence>
<evidence type="ECO:0000256" key="6">
    <source>
        <dbReference type="ARBA" id="ARBA00022723"/>
    </source>
</evidence>
<keyword evidence="7 18" id="KW-0547">Nucleotide-binding</keyword>
<dbReference type="Pfam" id="PF16209">
    <property type="entry name" value="PhoLip_ATPase_N"/>
    <property type="match status" value="1"/>
</dbReference>
<feature type="binding site" evidence="19">
    <location>
        <position position="637"/>
    </location>
    <ligand>
        <name>Mg(2+)</name>
        <dbReference type="ChEBI" id="CHEBI:18420"/>
    </ligand>
</feature>
<dbReference type="Proteomes" id="UP000308549">
    <property type="component" value="Unassembled WGS sequence"/>
</dbReference>
<evidence type="ECO:0000256" key="13">
    <source>
        <dbReference type="ARBA" id="ARBA00023136"/>
    </source>
</evidence>
<organism evidence="24 25">
    <name type="scientific">Salinomyces thailandicus</name>
    <dbReference type="NCBI Taxonomy" id="706561"/>
    <lineage>
        <taxon>Eukaryota</taxon>
        <taxon>Fungi</taxon>
        <taxon>Dikarya</taxon>
        <taxon>Ascomycota</taxon>
        <taxon>Pezizomycotina</taxon>
        <taxon>Dothideomycetes</taxon>
        <taxon>Dothideomycetidae</taxon>
        <taxon>Mycosphaerellales</taxon>
        <taxon>Teratosphaeriaceae</taxon>
        <taxon>Salinomyces</taxon>
    </lineage>
</organism>
<feature type="compositionally biased region" description="Basic and acidic residues" evidence="21">
    <location>
        <begin position="232"/>
        <end position="249"/>
    </location>
</feature>
<feature type="binding site" evidence="18">
    <location>
        <position position="637"/>
    </location>
    <ligand>
        <name>ATP</name>
        <dbReference type="ChEBI" id="CHEBI:30616"/>
    </ligand>
</feature>
<evidence type="ECO:0000259" key="22">
    <source>
        <dbReference type="Pfam" id="PF16209"/>
    </source>
</evidence>
<evidence type="ECO:0000256" key="17">
    <source>
        <dbReference type="PIRSR" id="PIRSR606539-1"/>
    </source>
</evidence>
<keyword evidence="4" id="KW-0813">Transport</keyword>
<dbReference type="EC" id="7.6.2.1" evidence="20"/>
<gene>
    <name evidence="24" type="ORF">B0A50_04428</name>
</gene>
<evidence type="ECO:0000256" key="19">
    <source>
        <dbReference type="PIRSR" id="PIRSR606539-3"/>
    </source>
</evidence>
<keyword evidence="11 20" id="KW-1133">Transmembrane helix</keyword>
<dbReference type="CDD" id="cd02073">
    <property type="entry name" value="P-type_ATPase_APLT_Dnf-like"/>
    <property type="match status" value="1"/>
</dbReference>
<evidence type="ECO:0000256" key="12">
    <source>
        <dbReference type="ARBA" id="ARBA00023055"/>
    </source>
</evidence>
<evidence type="ECO:0000256" key="1">
    <source>
        <dbReference type="ARBA" id="ARBA00001946"/>
    </source>
</evidence>
<feature type="binding site" evidence="18">
    <location>
        <position position="1085"/>
    </location>
    <ligand>
        <name>ATP</name>
        <dbReference type="ChEBI" id="CHEBI:30616"/>
    </ligand>
</feature>
<feature type="binding site" evidence="19">
    <location>
        <position position="1085"/>
    </location>
    <ligand>
        <name>Mg(2+)</name>
        <dbReference type="ChEBI" id="CHEBI:18420"/>
    </ligand>
</feature>
<feature type="compositionally biased region" description="Basic and acidic residues" evidence="21">
    <location>
        <begin position="46"/>
        <end position="67"/>
    </location>
</feature>
<keyword evidence="5 20" id="KW-0812">Transmembrane</keyword>
<dbReference type="NCBIfam" id="TIGR01652">
    <property type="entry name" value="ATPase-Plipid"/>
    <property type="match status" value="1"/>
</dbReference>
<feature type="domain" description="P-type ATPase N-terminal" evidence="22">
    <location>
        <begin position="96"/>
        <end position="148"/>
    </location>
</feature>
<dbReference type="PANTHER" id="PTHR24092:SF180">
    <property type="entry name" value="PHOSPHOLIPID-TRANSPORTING ATPASE DNF1-RELATED"/>
    <property type="match status" value="1"/>
</dbReference>
<evidence type="ECO:0000313" key="25">
    <source>
        <dbReference type="Proteomes" id="UP000308549"/>
    </source>
</evidence>
<dbReference type="InterPro" id="IPR018303">
    <property type="entry name" value="ATPase_P-typ_P_site"/>
</dbReference>
<dbReference type="SUPFAM" id="SSF81653">
    <property type="entry name" value="Calcium ATPase, transduction domain A"/>
    <property type="match status" value="1"/>
</dbReference>
<dbReference type="InterPro" id="IPR023214">
    <property type="entry name" value="HAD_sf"/>
</dbReference>
<comment type="caution">
    <text evidence="24">The sequence shown here is derived from an EMBL/GenBank/DDBJ whole genome shotgun (WGS) entry which is preliminary data.</text>
</comment>
<dbReference type="PRINTS" id="PR00119">
    <property type="entry name" value="CATATPASE"/>
</dbReference>
<comment type="catalytic activity">
    <reaction evidence="16">
        <text>a beta-D-glucosyl-(1&lt;-&gt;1')-N-acylsphing-4-enine(out) + ATP + H2O = a beta-D-glucosyl-(1&lt;-&gt;1')-N-acylsphing-4-enine(in) + ADP + phosphate + H(+)</text>
        <dbReference type="Rhea" id="RHEA:66036"/>
        <dbReference type="ChEBI" id="CHEBI:15377"/>
        <dbReference type="ChEBI" id="CHEBI:15378"/>
        <dbReference type="ChEBI" id="CHEBI:22801"/>
        <dbReference type="ChEBI" id="CHEBI:30616"/>
        <dbReference type="ChEBI" id="CHEBI:43474"/>
        <dbReference type="ChEBI" id="CHEBI:456216"/>
    </reaction>
    <physiologicalReaction direction="left-to-right" evidence="16">
        <dbReference type="Rhea" id="RHEA:66037"/>
    </physiologicalReaction>
</comment>
<evidence type="ECO:0000256" key="11">
    <source>
        <dbReference type="ARBA" id="ARBA00022989"/>
    </source>
</evidence>
<dbReference type="SFLD" id="SFLDG00002">
    <property type="entry name" value="C1.7:_P-type_atpase_like"/>
    <property type="match status" value="1"/>
</dbReference>
<comment type="similarity">
    <text evidence="3 20">Belongs to the cation transport ATPase (P-type) (TC 3.A.3) family. Type IV subfamily.</text>
</comment>
<feature type="compositionally biased region" description="Acidic residues" evidence="21">
    <location>
        <begin position="68"/>
        <end position="77"/>
    </location>
</feature>
<evidence type="ECO:0000256" key="15">
    <source>
        <dbReference type="ARBA" id="ARBA00049128"/>
    </source>
</evidence>
<keyword evidence="13 20" id="KW-0472">Membrane</keyword>
<dbReference type="FunFam" id="3.40.1110.10:FF:000048">
    <property type="entry name" value="Phospholipid-transporting ATPase"/>
    <property type="match status" value="1"/>
</dbReference>
<keyword evidence="8 18" id="KW-0067">ATP-binding</keyword>
<comment type="cofactor">
    <cofactor evidence="1 19">
        <name>Mg(2+)</name>
        <dbReference type="ChEBI" id="CHEBI:18420"/>
    </cofactor>
</comment>
<dbReference type="SUPFAM" id="SSF56784">
    <property type="entry name" value="HAD-like"/>
    <property type="match status" value="1"/>
</dbReference>
<feature type="binding site" evidence="18">
    <location>
        <position position="951"/>
    </location>
    <ligand>
        <name>ATP</name>
        <dbReference type="ChEBI" id="CHEBI:30616"/>
    </ligand>
</feature>
<feature type="binding site" evidence="18">
    <location>
        <position position="1061"/>
    </location>
    <ligand>
        <name>ATP</name>
        <dbReference type="ChEBI" id="CHEBI:30616"/>
    </ligand>
</feature>
<feature type="transmembrane region" description="Helical" evidence="20">
    <location>
        <begin position="1287"/>
        <end position="1307"/>
    </location>
</feature>